<dbReference type="InterPro" id="IPR045647">
    <property type="entry name" value="DUF6401"/>
</dbReference>
<proteinExistence type="predicted"/>
<evidence type="ECO:0000313" key="1">
    <source>
        <dbReference type="EMBL" id="SCE70052.1"/>
    </source>
</evidence>
<sequence length="160" mass="16678">MILLLPRLCRINPRGQPESAGGVADTRRVAEVSPVTCRLASVTMRVPFNRVASRTAVDSARSTLAALTVSVGTAGLAAAAARPGLLALVDQHAAAVRDSLDGDRRPLTVAALAGYAEGVRAAAVEHGWVPPSGPVDWSEPEWPLTRLVAVCALARALDRT</sequence>
<gene>
    <name evidence="1" type="ORF">GA0070607_0527</name>
</gene>
<keyword evidence="2" id="KW-1185">Reference proteome</keyword>
<dbReference type="AlphaFoldDB" id="A0A1C4UEG4"/>
<reference evidence="2" key="1">
    <citation type="submission" date="2016-06" db="EMBL/GenBank/DDBJ databases">
        <authorList>
            <person name="Varghese N."/>
            <person name="Submissions Spin"/>
        </authorList>
    </citation>
    <scope>NUCLEOTIDE SEQUENCE [LARGE SCALE GENOMIC DNA]</scope>
    <source>
        <strain evidence="2">DSM 44875</strain>
    </source>
</reference>
<organism evidence="1 2">
    <name type="scientific">Micromonospora coriariae</name>
    <dbReference type="NCBI Taxonomy" id="285665"/>
    <lineage>
        <taxon>Bacteria</taxon>
        <taxon>Bacillati</taxon>
        <taxon>Actinomycetota</taxon>
        <taxon>Actinomycetes</taxon>
        <taxon>Micromonosporales</taxon>
        <taxon>Micromonosporaceae</taxon>
        <taxon>Micromonospora</taxon>
    </lineage>
</organism>
<dbReference type="EMBL" id="LT607412">
    <property type="protein sequence ID" value="SCE70052.1"/>
    <property type="molecule type" value="Genomic_DNA"/>
</dbReference>
<protein>
    <submittedName>
        <fullName evidence="1">Uncharacterized protein</fullName>
    </submittedName>
</protein>
<dbReference type="Pfam" id="PF19939">
    <property type="entry name" value="DUF6401"/>
    <property type="match status" value="1"/>
</dbReference>
<dbReference type="Proteomes" id="UP000198243">
    <property type="component" value="Chromosome I"/>
</dbReference>
<name>A0A1C4UEG4_9ACTN</name>
<evidence type="ECO:0000313" key="2">
    <source>
        <dbReference type="Proteomes" id="UP000198243"/>
    </source>
</evidence>
<accession>A0A1C4UEG4</accession>